<gene>
    <name evidence="4" type="ORF">D0466_20040</name>
</gene>
<proteinExistence type="inferred from homology"/>
<dbReference type="Proteomes" id="UP000262939">
    <property type="component" value="Unassembled WGS sequence"/>
</dbReference>
<feature type="domain" description="Calcineurin-like phosphoesterase" evidence="3">
    <location>
        <begin position="1"/>
        <end position="152"/>
    </location>
</feature>
<keyword evidence="2" id="KW-0479">Metal-binding</keyword>
<dbReference type="SUPFAM" id="SSF56300">
    <property type="entry name" value="Metallo-dependent phosphatases"/>
    <property type="match status" value="1"/>
</dbReference>
<sequence length="165" mass="18598">MKIIVIADTHMPKRGMNLPEKLIEGLRDAELIIHAGDWQKLEVYEQLVHYAPVEGVFGNVDGEEIKQRFSEKRLLEIKGKRIGIVHGHGQKGTTEKRAITAFADESVDMIIFGHSHIPVKKEINGVLLFNPGSPTDKRRQPKFSYGVISVDGDLQAEHVFFDSKE</sequence>
<organism evidence="4 5">
    <name type="scientific">Peribacillus glennii</name>
    <dbReference type="NCBI Taxonomy" id="2303991"/>
    <lineage>
        <taxon>Bacteria</taxon>
        <taxon>Bacillati</taxon>
        <taxon>Bacillota</taxon>
        <taxon>Bacilli</taxon>
        <taxon>Bacillales</taxon>
        <taxon>Bacillaceae</taxon>
        <taxon>Peribacillus</taxon>
    </lineage>
</organism>
<dbReference type="InterPro" id="IPR029052">
    <property type="entry name" value="Metallo-depent_PP-like"/>
</dbReference>
<dbReference type="InterPro" id="IPR024654">
    <property type="entry name" value="Calcineurin-like_PHP_lpxH"/>
</dbReference>
<dbReference type="InterPro" id="IPR041802">
    <property type="entry name" value="MPP_YfcE"/>
</dbReference>
<dbReference type="AlphaFoldDB" id="A0A372L6V4"/>
<dbReference type="Pfam" id="PF12850">
    <property type="entry name" value="Metallophos_2"/>
    <property type="match status" value="1"/>
</dbReference>
<dbReference type="GO" id="GO:0046872">
    <property type="term" value="F:metal ion binding"/>
    <property type="evidence" value="ECO:0007669"/>
    <property type="project" value="UniProtKB-KW"/>
</dbReference>
<dbReference type="EC" id="3.1.4.-" evidence="2"/>
<dbReference type="RefSeq" id="WP_117324287.1">
    <property type="nucleotide sequence ID" value="NZ_QVTD01000021.1"/>
</dbReference>
<evidence type="ECO:0000256" key="1">
    <source>
        <dbReference type="ARBA" id="ARBA00008950"/>
    </source>
</evidence>
<evidence type="ECO:0000313" key="4">
    <source>
        <dbReference type="EMBL" id="RFU60873.1"/>
    </source>
</evidence>
<dbReference type="EMBL" id="QVTD01000021">
    <property type="protein sequence ID" value="RFU60873.1"/>
    <property type="molecule type" value="Genomic_DNA"/>
</dbReference>
<dbReference type="CDD" id="cd00841">
    <property type="entry name" value="MPP_YfcE"/>
    <property type="match status" value="1"/>
</dbReference>
<comment type="caution">
    <text evidence="4">The sequence shown here is derived from an EMBL/GenBank/DDBJ whole genome shotgun (WGS) entry which is preliminary data.</text>
</comment>
<evidence type="ECO:0000259" key="3">
    <source>
        <dbReference type="Pfam" id="PF12850"/>
    </source>
</evidence>
<dbReference type="NCBIfam" id="TIGR00040">
    <property type="entry name" value="yfcE"/>
    <property type="match status" value="1"/>
</dbReference>
<comment type="cofactor">
    <cofactor evidence="2">
        <name>a divalent metal cation</name>
        <dbReference type="ChEBI" id="CHEBI:60240"/>
    </cofactor>
</comment>
<dbReference type="InterPro" id="IPR000979">
    <property type="entry name" value="Phosphodiesterase_MJ0936/Vps29"/>
</dbReference>
<dbReference type="PANTHER" id="PTHR11124">
    <property type="entry name" value="VACUOLAR SORTING PROTEIN VPS29"/>
    <property type="match status" value="1"/>
</dbReference>
<dbReference type="OrthoDB" id="9800565at2"/>
<accession>A0A372L6V4</accession>
<comment type="similarity">
    <text evidence="1 2">Belongs to the metallophosphoesterase superfamily. YfcE family.</text>
</comment>
<protein>
    <recommendedName>
        <fullName evidence="2">Phosphoesterase</fullName>
        <ecNumber evidence="2">3.1.4.-</ecNumber>
    </recommendedName>
</protein>
<dbReference type="Gene3D" id="3.60.21.10">
    <property type="match status" value="1"/>
</dbReference>
<evidence type="ECO:0000256" key="2">
    <source>
        <dbReference type="RuleBase" id="RU362039"/>
    </source>
</evidence>
<evidence type="ECO:0000313" key="5">
    <source>
        <dbReference type="Proteomes" id="UP000262939"/>
    </source>
</evidence>
<name>A0A372L6V4_9BACI</name>
<dbReference type="GO" id="GO:0016787">
    <property type="term" value="F:hydrolase activity"/>
    <property type="evidence" value="ECO:0007669"/>
    <property type="project" value="UniProtKB-UniRule"/>
</dbReference>
<keyword evidence="5" id="KW-1185">Reference proteome</keyword>
<reference evidence="4 5" key="1">
    <citation type="submission" date="2018-08" db="EMBL/GenBank/DDBJ databases">
        <title>Bacillus chawlae sp. nov., Bacillus glennii sp. nov., and Bacillus saganii sp. nov. Isolated from the Vehicle Assembly Building at Kennedy Space Center where the Viking Spacecraft were Assembled.</title>
        <authorList>
            <person name="Seuylemezian A."/>
            <person name="Vaishampayan P."/>
        </authorList>
    </citation>
    <scope>NUCLEOTIDE SEQUENCE [LARGE SCALE GENOMIC DNA]</scope>
    <source>
        <strain evidence="4 5">V44-8</strain>
    </source>
</reference>